<accession>A0A6P1T474</accession>
<dbReference type="Pfam" id="PF07715">
    <property type="entry name" value="Plug"/>
    <property type="match status" value="1"/>
</dbReference>
<comment type="similarity">
    <text evidence="11 12">Belongs to the TonB-dependent receptor family.</text>
</comment>
<gene>
    <name evidence="17" type="ORF">GTQ55_00200</name>
    <name evidence="16" type="ORF">HNQ53_001941</name>
</gene>
<evidence type="ECO:0000256" key="3">
    <source>
        <dbReference type="ARBA" id="ARBA00022452"/>
    </source>
</evidence>
<evidence type="ECO:0000256" key="12">
    <source>
        <dbReference type="RuleBase" id="RU003357"/>
    </source>
</evidence>
<dbReference type="EMBL" id="JACHHR010000002">
    <property type="protein sequence ID" value="MBB5211723.1"/>
    <property type="molecule type" value="Genomic_DNA"/>
</dbReference>
<keyword evidence="9 11" id="KW-0472">Membrane</keyword>
<dbReference type="PANTHER" id="PTHR32552:SF81">
    <property type="entry name" value="TONB-DEPENDENT OUTER MEMBRANE RECEPTOR"/>
    <property type="match status" value="1"/>
</dbReference>
<evidence type="ECO:0000313" key="18">
    <source>
        <dbReference type="Proteomes" id="UP000464675"/>
    </source>
</evidence>
<keyword evidence="7" id="KW-0406">Ion transport</keyword>
<dbReference type="SUPFAM" id="SSF56935">
    <property type="entry name" value="Porins"/>
    <property type="match status" value="1"/>
</dbReference>
<evidence type="ECO:0000259" key="15">
    <source>
        <dbReference type="Pfam" id="PF07715"/>
    </source>
</evidence>
<dbReference type="Gene3D" id="2.40.170.20">
    <property type="entry name" value="TonB-dependent receptor, beta-barrel domain"/>
    <property type="match status" value="1"/>
</dbReference>
<evidence type="ECO:0000259" key="14">
    <source>
        <dbReference type="Pfam" id="PF00593"/>
    </source>
</evidence>
<sequence>MKTSNKKRLVLAIALANCAPAAVFAQNDEKENAVIEELVVTASRRAESVQDIPYNITAVTGEFINDIGADDLSKMSQFIPGMQMIDAGARSTGLVTLRGMNVGGLEASENQGGKDIISRYVNDTPLLIDFKLVDIERVEVLRGPQGTLYGRGAMAGTLRYILNKPTTEVTEGSVRTEVYKNSESDGFSSEVSGVLNLPLSDTLALRVSGTRVDDAGFVDYNNVLVEPGVSNDERQIKDANTEETTSARVALRWEPNDTFFAQANYYLQDSTAGGRQAVNPGFTGDDFTSALRYEEVRENKDTLLNLELGYNSDAIEIFSTTSVAEYEGIGNRDQTDLLCVDIWSGYCDFPQFSAYTVDDNQSESLVHETRVLSTDENSPDWLDWIAGVYYEETDTLLDAREYTPGFGDFVDSEWGWGQTGYGDLEYWRYADSTFKEQAVYGEATFHANDRLQFTVGARYFQQEESFAYDCTMLPFYTGPEADCRDGDGEIDDTVFKFNAAYNFTDDVMFYATVAEGFRRGGTNAGPQLLDSEQTFSSDAAVNYELGWHTALGGNVILNGAVFLIDWSDLQVPTKSQEAAINITKNASQGQISGLELSAQAALTDNLMLNGWVTYYDHALDGDAPEIGGFDGDSFPGVPNLQYNLALDYNVAVPTGELTLRGNMYYKDQVDTRLNSLGDNFDNETLEDYHLFNLSADYRLDQWRASLFADNVTNEQYYNGVRSEKRYGERGQFYYVGQPRTIGMNLAYEF</sequence>
<keyword evidence="2 11" id="KW-0813">Transport</keyword>
<keyword evidence="5 11" id="KW-0812">Transmembrane</keyword>
<keyword evidence="16" id="KW-0675">Receptor</keyword>
<dbReference type="RefSeq" id="WP_161856887.1">
    <property type="nucleotide sequence ID" value="NZ_CP047491.1"/>
</dbReference>
<dbReference type="AlphaFoldDB" id="A0A6P1T474"/>
<evidence type="ECO:0000256" key="5">
    <source>
        <dbReference type="ARBA" id="ARBA00022692"/>
    </source>
</evidence>
<evidence type="ECO:0000256" key="4">
    <source>
        <dbReference type="ARBA" id="ARBA00022496"/>
    </source>
</evidence>
<dbReference type="EMBL" id="CP047491">
    <property type="protein sequence ID" value="QHQ37548.1"/>
    <property type="molecule type" value="Genomic_DNA"/>
</dbReference>
<evidence type="ECO:0000256" key="2">
    <source>
        <dbReference type="ARBA" id="ARBA00022448"/>
    </source>
</evidence>
<keyword evidence="4" id="KW-0410">Iron transport</keyword>
<dbReference type="PROSITE" id="PS52016">
    <property type="entry name" value="TONB_DEPENDENT_REC_3"/>
    <property type="match status" value="1"/>
</dbReference>
<evidence type="ECO:0000313" key="19">
    <source>
        <dbReference type="Proteomes" id="UP000563601"/>
    </source>
</evidence>
<keyword evidence="6" id="KW-0408">Iron</keyword>
<feature type="domain" description="TonB-dependent receptor-like beta-barrel" evidence="14">
    <location>
        <begin position="281"/>
        <end position="711"/>
    </location>
</feature>
<evidence type="ECO:0000256" key="1">
    <source>
        <dbReference type="ARBA" id="ARBA00004571"/>
    </source>
</evidence>
<dbReference type="InterPro" id="IPR039426">
    <property type="entry name" value="TonB-dep_rcpt-like"/>
</dbReference>
<evidence type="ECO:0000313" key="16">
    <source>
        <dbReference type="EMBL" id="MBB5211723.1"/>
    </source>
</evidence>
<keyword evidence="8 12" id="KW-0798">TonB box</keyword>
<feature type="signal peptide" evidence="13">
    <location>
        <begin position="1"/>
        <end position="25"/>
    </location>
</feature>
<dbReference type="Proteomes" id="UP000464675">
    <property type="component" value="Chromosome"/>
</dbReference>
<dbReference type="InterPro" id="IPR036942">
    <property type="entry name" value="Beta-barrel_TonB_sf"/>
</dbReference>
<keyword evidence="18" id="KW-1185">Reference proteome</keyword>
<dbReference type="OrthoDB" id="127311at2"/>
<evidence type="ECO:0000256" key="9">
    <source>
        <dbReference type="ARBA" id="ARBA00023136"/>
    </source>
</evidence>
<evidence type="ECO:0000256" key="8">
    <source>
        <dbReference type="ARBA" id="ARBA00023077"/>
    </source>
</evidence>
<dbReference type="GO" id="GO:0009279">
    <property type="term" value="C:cell outer membrane"/>
    <property type="evidence" value="ECO:0007669"/>
    <property type="project" value="UniProtKB-SubCell"/>
</dbReference>
<keyword evidence="10 11" id="KW-0998">Cell outer membrane</keyword>
<comment type="subcellular location">
    <subcellularLocation>
        <location evidence="1 11">Cell outer membrane</location>
        <topology evidence="1 11">Multi-pass membrane protein</topology>
    </subcellularLocation>
</comment>
<protein>
    <submittedName>
        <fullName evidence="16">Outer membrane receptor protein involved in Fe transport</fullName>
    </submittedName>
    <submittedName>
        <fullName evidence="17">TonB-dependent receptor</fullName>
    </submittedName>
</protein>
<dbReference type="PANTHER" id="PTHR32552">
    <property type="entry name" value="FERRICHROME IRON RECEPTOR-RELATED"/>
    <property type="match status" value="1"/>
</dbReference>
<evidence type="ECO:0000256" key="10">
    <source>
        <dbReference type="ARBA" id="ARBA00023237"/>
    </source>
</evidence>
<feature type="chain" id="PRO_5044645444" evidence="13">
    <location>
        <begin position="26"/>
        <end position="749"/>
    </location>
</feature>
<dbReference type="Pfam" id="PF00593">
    <property type="entry name" value="TonB_dep_Rec_b-barrel"/>
    <property type="match status" value="1"/>
</dbReference>
<evidence type="ECO:0000256" key="7">
    <source>
        <dbReference type="ARBA" id="ARBA00023065"/>
    </source>
</evidence>
<organism evidence="16 19">
    <name type="scientific">Microbulbifer hydrolyticus</name>
    <dbReference type="NCBI Taxonomy" id="48074"/>
    <lineage>
        <taxon>Bacteria</taxon>
        <taxon>Pseudomonadati</taxon>
        <taxon>Pseudomonadota</taxon>
        <taxon>Gammaproteobacteria</taxon>
        <taxon>Cellvibrionales</taxon>
        <taxon>Microbulbiferaceae</taxon>
        <taxon>Microbulbifer</taxon>
    </lineage>
</organism>
<reference evidence="17 18" key="1">
    <citation type="submission" date="2020-01" db="EMBL/GenBank/DDBJ databases">
        <title>The possibility of degradation of plastic by Microbulbifer hydrolyticus IRE-31.</title>
        <authorList>
            <person name="Liu L."/>
        </authorList>
    </citation>
    <scope>NUCLEOTIDE SEQUENCE [LARGE SCALE GENOMIC DNA]</scope>
    <source>
        <strain evidence="17 18">IRE-31</strain>
    </source>
</reference>
<dbReference type="GO" id="GO:0006826">
    <property type="term" value="P:iron ion transport"/>
    <property type="evidence" value="ECO:0007669"/>
    <property type="project" value="UniProtKB-KW"/>
</dbReference>
<keyword evidence="3 11" id="KW-1134">Transmembrane beta strand</keyword>
<evidence type="ECO:0000256" key="6">
    <source>
        <dbReference type="ARBA" id="ARBA00023004"/>
    </source>
</evidence>
<dbReference type="Proteomes" id="UP000563601">
    <property type="component" value="Unassembled WGS sequence"/>
</dbReference>
<evidence type="ECO:0000313" key="17">
    <source>
        <dbReference type="EMBL" id="QHQ37548.1"/>
    </source>
</evidence>
<evidence type="ECO:0000256" key="11">
    <source>
        <dbReference type="PROSITE-ProRule" id="PRU01360"/>
    </source>
</evidence>
<reference evidence="16 19" key="2">
    <citation type="submission" date="2020-08" db="EMBL/GenBank/DDBJ databases">
        <title>Genomic Encyclopedia of Type Strains, Phase IV (KMG-IV): sequencing the most valuable type-strain genomes for metagenomic binning, comparative biology and taxonomic classification.</title>
        <authorList>
            <person name="Goeker M."/>
        </authorList>
    </citation>
    <scope>NUCLEOTIDE SEQUENCE [LARGE SCALE GENOMIC DNA]</scope>
    <source>
        <strain evidence="16 19">DSM 11525</strain>
    </source>
</reference>
<dbReference type="InterPro" id="IPR000531">
    <property type="entry name" value="Beta-barrel_TonB"/>
</dbReference>
<dbReference type="InterPro" id="IPR012910">
    <property type="entry name" value="Plug_dom"/>
</dbReference>
<feature type="domain" description="TonB-dependent receptor plug" evidence="15">
    <location>
        <begin position="49"/>
        <end position="157"/>
    </location>
</feature>
<proteinExistence type="inferred from homology"/>
<name>A0A6P1T474_9GAMM</name>
<keyword evidence="13" id="KW-0732">Signal</keyword>
<evidence type="ECO:0000256" key="13">
    <source>
        <dbReference type="SAM" id="SignalP"/>
    </source>
</evidence>